<accession>A0ABP9WC99</accession>
<dbReference type="SUPFAM" id="SSF55729">
    <property type="entry name" value="Acyl-CoA N-acyltransferases (Nat)"/>
    <property type="match status" value="2"/>
</dbReference>
<comment type="caution">
    <text evidence="4">The sequence shown here is derived from an EMBL/GenBank/DDBJ whole genome shotgun (WGS) entry which is preliminary data.</text>
</comment>
<gene>
    <name evidence="4" type="primary">ypeA_2</name>
    <name evidence="4" type="ORF">Dcar01_02957</name>
</gene>
<dbReference type="Proteomes" id="UP001401887">
    <property type="component" value="Unassembled WGS sequence"/>
</dbReference>
<evidence type="ECO:0000256" key="2">
    <source>
        <dbReference type="ARBA" id="ARBA00023315"/>
    </source>
</evidence>
<evidence type="ECO:0000256" key="1">
    <source>
        <dbReference type="ARBA" id="ARBA00022679"/>
    </source>
</evidence>
<evidence type="ECO:0000313" key="4">
    <source>
        <dbReference type="EMBL" id="GAA5514203.1"/>
    </source>
</evidence>
<keyword evidence="1" id="KW-0808">Transferase</keyword>
<dbReference type="Gene3D" id="3.40.630.30">
    <property type="match status" value="1"/>
</dbReference>
<evidence type="ECO:0000259" key="3">
    <source>
        <dbReference type="PROSITE" id="PS51186"/>
    </source>
</evidence>
<dbReference type="EMBL" id="BAABRP010000014">
    <property type="protein sequence ID" value="GAA5514203.1"/>
    <property type="molecule type" value="Genomic_DNA"/>
</dbReference>
<dbReference type="InterPro" id="IPR050832">
    <property type="entry name" value="Bact_Acetyltransf"/>
</dbReference>
<reference evidence="4 5" key="1">
    <citation type="submission" date="2024-02" db="EMBL/GenBank/DDBJ databases">
        <title>Deinococcus carri NBRC 110142.</title>
        <authorList>
            <person name="Ichikawa N."/>
            <person name="Katano-Makiyama Y."/>
            <person name="Hidaka K."/>
        </authorList>
    </citation>
    <scope>NUCLEOTIDE SEQUENCE [LARGE SCALE GENOMIC DNA]</scope>
    <source>
        <strain evidence="4 5">NBRC 110142</strain>
    </source>
</reference>
<proteinExistence type="predicted"/>
<feature type="domain" description="N-acetyltransferase" evidence="3">
    <location>
        <begin position="154"/>
        <end position="294"/>
    </location>
</feature>
<evidence type="ECO:0000313" key="5">
    <source>
        <dbReference type="Proteomes" id="UP001401887"/>
    </source>
</evidence>
<dbReference type="Pfam" id="PF00583">
    <property type="entry name" value="Acetyltransf_1"/>
    <property type="match status" value="2"/>
</dbReference>
<dbReference type="PANTHER" id="PTHR43877:SF1">
    <property type="entry name" value="ACETYLTRANSFERASE"/>
    <property type="match status" value="1"/>
</dbReference>
<sequence length="294" mass="31922">MRPATAADAPFAALLHNGTQEPHYHRTGAQFAAAFARNPGGYVLAETGGQPGGLGTFRLPDFHPTHAWLGLHLHPDHRADGTTAALLAHLAAQARAAGRFRLWTSVREDYLPTWPDLPALGFREVHRTFGGGFHLKGWSADPARLEADLAARAYTLEPAAPYRDDPRLHALYTLTRGDKISAPPTIPPAAETLIDEDALWDAAFLARQAGEVVGLALPERSRLNAWNAVLVVHPDHRRQGIATALLARVARQLQAQGLGFLNVAGSGRDTAYLGVLRRLGANIEPDWLAWEREA</sequence>
<name>A0ABP9WC99_9DEIO</name>
<dbReference type="CDD" id="cd04301">
    <property type="entry name" value="NAT_SF"/>
    <property type="match status" value="1"/>
</dbReference>
<dbReference type="InterPro" id="IPR016181">
    <property type="entry name" value="Acyl_CoA_acyltransferase"/>
</dbReference>
<dbReference type="PROSITE" id="PS51186">
    <property type="entry name" value="GNAT"/>
    <property type="match status" value="2"/>
</dbReference>
<dbReference type="InterPro" id="IPR000182">
    <property type="entry name" value="GNAT_dom"/>
</dbReference>
<feature type="domain" description="N-acetyltransferase" evidence="3">
    <location>
        <begin position="1"/>
        <end position="148"/>
    </location>
</feature>
<keyword evidence="2" id="KW-0012">Acyltransferase</keyword>
<dbReference type="PANTHER" id="PTHR43877">
    <property type="entry name" value="AMINOALKYLPHOSPHONATE N-ACETYLTRANSFERASE-RELATED-RELATED"/>
    <property type="match status" value="1"/>
</dbReference>
<keyword evidence="5" id="KW-1185">Reference proteome</keyword>
<organism evidence="4 5">
    <name type="scientific">Deinococcus carri</name>
    <dbReference type="NCBI Taxonomy" id="1211323"/>
    <lineage>
        <taxon>Bacteria</taxon>
        <taxon>Thermotogati</taxon>
        <taxon>Deinococcota</taxon>
        <taxon>Deinococci</taxon>
        <taxon>Deinococcales</taxon>
        <taxon>Deinococcaceae</taxon>
        <taxon>Deinococcus</taxon>
    </lineage>
</organism>
<protein>
    <submittedName>
        <fullName evidence="4">Acetyltransferase YpeA</fullName>
    </submittedName>
</protein>